<proteinExistence type="predicted"/>
<keyword evidence="3" id="KW-1185">Reference proteome</keyword>
<protein>
    <submittedName>
        <fullName evidence="2">Uncharacterized protein</fullName>
    </submittedName>
</protein>
<keyword evidence="1" id="KW-0812">Transmembrane</keyword>
<evidence type="ECO:0000256" key="1">
    <source>
        <dbReference type="SAM" id="Phobius"/>
    </source>
</evidence>
<sequence>MCKWGAVLYFACRWTTLACLVTGLTFVDTPGSEEVTRSVCFTTSSESDILASRL</sequence>
<keyword evidence="1" id="KW-0472">Membrane</keyword>
<dbReference type="AlphaFoldDB" id="A0A5C3N108"/>
<organism evidence="2 3">
    <name type="scientific">Heliocybe sulcata</name>
    <dbReference type="NCBI Taxonomy" id="5364"/>
    <lineage>
        <taxon>Eukaryota</taxon>
        <taxon>Fungi</taxon>
        <taxon>Dikarya</taxon>
        <taxon>Basidiomycota</taxon>
        <taxon>Agaricomycotina</taxon>
        <taxon>Agaricomycetes</taxon>
        <taxon>Gloeophyllales</taxon>
        <taxon>Gloeophyllaceae</taxon>
        <taxon>Heliocybe</taxon>
    </lineage>
</organism>
<name>A0A5C3N108_9AGAM</name>
<evidence type="ECO:0000313" key="2">
    <source>
        <dbReference type="EMBL" id="TFK50732.1"/>
    </source>
</evidence>
<evidence type="ECO:0000313" key="3">
    <source>
        <dbReference type="Proteomes" id="UP000305948"/>
    </source>
</evidence>
<accession>A0A5C3N108</accession>
<dbReference type="EMBL" id="ML213512">
    <property type="protein sequence ID" value="TFK50732.1"/>
    <property type="molecule type" value="Genomic_DNA"/>
</dbReference>
<dbReference type="Proteomes" id="UP000305948">
    <property type="component" value="Unassembled WGS sequence"/>
</dbReference>
<gene>
    <name evidence="2" type="ORF">OE88DRAFT_1659765</name>
</gene>
<reference evidence="2 3" key="1">
    <citation type="journal article" date="2019" name="Nat. Ecol. Evol.">
        <title>Megaphylogeny resolves global patterns of mushroom evolution.</title>
        <authorList>
            <person name="Varga T."/>
            <person name="Krizsan K."/>
            <person name="Foldi C."/>
            <person name="Dima B."/>
            <person name="Sanchez-Garcia M."/>
            <person name="Sanchez-Ramirez S."/>
            <person name="Szollosi G.J."/>
            <person name="Szarkandi J.G."/>
            <person name="Papp V."/>
            <person name="Albert L."/>
            <person name="Andreopoulos W."/>
            <person name="Angelini C."/>
            <person name="Antonin V."/>
            <person name="Barry K.W."/>
            <person name="Bougher N.L."/>
            <person name="Buchanan P."/>
            <person name="Buyck B."/>
            <person name="Bense V."/>
            <person name="Catcheside P."/>
            <person name="Chovatia M."/>
            <person name="Cooper J."/>
            <person name="Damon W."/>
            <person name="Desjardin D."/>
            <person name="Finy P."/>
            <person name="Geml J."/>
            <person name="Haridas S."/>
            <person name="Hughes K."/>
            <person name="Justo A."/>
            <person name="Karasinski D."/>
            <person name="Kautmanova I."/>
            <person name="Kiss B."/>
            <person name="Kocsube S."/>
            <person name="Kotiranta H."/>
            <person name="LaButti K.M."/>
            <person name="Lechner B.E."/>
            <person name="Liimatainen K."/>
            <person name="Lipzen A."/>
            <person name="Lukacs Z."/>
            <person name="Mihaltcheva S."/>
            <person name="Morgado L.N."/>
            <person name="Niskanen T."/>
            <person name="Noordeloos M.E."/>
            <person name="Ohm R.A."/>
            <person name="Ortiz-Santana B."/>
            <person name="Ovrebo C."/>
            <person name="Racz N."/>
            <person name="Riley R."/>
            <person name="Savchenko A."/>
            <person name="Shiryaev A."/>
            <person name="Soop K."/>
            <person name="Spirin V."/>
            <person name="Szebenyi C."/>
            <person name="Tomsovsky M."/>
            <person name="Tulloss R.E."/>
            <person name="Uehling J."/>
            <person name="Grigoriev I.V."/>
            <person name="Vagvolgyi C."/>
            <person name="Papp T."/>
            <person name="Martin F.M."/>
            <person name="Miettinen O."/>
            <person name="Hibbett D.S."/>
            <person name="Nagy L.G."/>
        </authorList>
    </citation>
    <scope>NUCLEOTIDE SEQUENCE [LARGE SCALE GENOMIC DNA]</scope>
    <source>
        <strain evidence="2 3">OMC1185</strain>
    </source>
</reference>
<keyword evidence="1" id="KW-1133">Transmembrane helix</keyword>
<feature type="transmembrane region" description="Helical" evidence="1">
    <location>
        <begin position="6"/>
        <end position="27"/>
    </location>
</feature>